<evidence type="ECO:0000313" key="4">
    <source>
        <dbReference type="EMBL" id="QOW09683.1"/>
    </source>
</evidence>
<dbReference type="KEGG" id="kfa:Q73A0000_04535"/>
<evidence type="ECO:0000256" key="2">
    <source>
        <dbReference type="SAM" id="SignalP"/>
    </source>
</evidence>
<feature type="chain" id="PRO_5032708076" evidence="2">
    <location>
        <begin position="24"/>
        <end position="289"/>
    </location>
</feature>
<protein>
    <submittedName>
        <fullName evidence="4">T9SS type A sorting domain-containing protein</fullName>
    </submittedName>
</protein>
<dbReference type="RefSeq" id="WP_193812898.1">
    <property type="nucleotide sequence ID" value="NZ_CP040442.1"/>
</dbReference>
<name>A0A7M2Y8N0_9FLAO</name>
<dbReference type="AlphaFoldDB" id="A0A7M2Y8N0"/>
<gene>
    <name evidence="4" type="ORF">Q73A0000_04535</name>
</gene>
<evidence type="ECO:0000259" key="3">
    <source>
        <dbReference type="Pfam" id="PF18962"/>
    </source>
</evidence>
<dbReference type="Proteomes" id="UP000594195">
    <property type="component" value="Chromosome"/>
</dbReference>
<feature type="domain" description="Secretion system C-terminal sorting" evidence="3">
    <location>
        <begin position="217"/>
        <end position="286"/>
    </location>
</feature>
<dbReference type="EMBL" id="CP040442">
    <property type="protein sequence ID" value="QOW09683.1"/>
    <property type="molecule type" value="Genomic_DNA"/>
</dbReference>
<sequence length="289" mass="30734">MKRTFTILAIAALSATATSQVITQNSVPNTVTSGASVACGNQAEGYTSDNYYSRAFTLADYAINYDYKITNVAIGVESVNGGDFDVTLNLYSLVGTYPGGTKTLLNTAPIPVVMGDDDLKMVSTLDGLTQVIPAGSKFVVEVFHDGSETGTTFYMGANPAAQTKPSYLKSIACGIANPVATGTGALAGFADAKWVMTVTGVNNLGVTEIINSKDLQVFPNPVKDVLNFKMANNLQVESVELYDMTGRKVNTVNAKSIKDVNVSNFRKGTYILKVKANDGNVYVQKILKD</sequence>
<reference evidence="4 5" key="1">
    <citation type="submission" date="2019-05" db="EMBL/GenBank/DDBJ databases">
        <title>Chryseobacterium sp. isolated from King George Island, maritime Antarctica.</title>
        <authorList>
            <person name="Peng X."/>
        </authorList>
    </citation>
    <scope>NUCLEOTIDE SEQUENCE [LARGE SCALE GENOMIC DNA]</scope>
    <source>
        <strain evidence="4 5">7-3A</strain>
    </source>
</reference>
<dbReference type="Pfam" id="PF18962">
    <property type="entry name" value="Por_Secre_tail"/>
    <property type="match status" value="1"/>
</dbReference>
<dbReference type="InterPro" id="IPR026444">
    <property type="entry name" value="Secre_tail"/>
</dbReference>
<proteinExistence type="predicted"/>
<evidence type="ECO:0000256" key="1">
    <source>
        <dbReference type="ARBA" id="ARBA00022729"/>
    </source>
</evidence>
<accession>A0A7M2Y8N0</accession>
<dbReference type="NCBIfam" id="TIGR04183">
    <property type="entry name" value="Por_Secre_tail"/>
    <property type="match status" value="1"/>
</dbReference>
<feature type="signal peptide" evidence="2">
    <location>
        <begin position="1"/>
        <end position="23"/>
    </location>
</feature>
<keyword evidence="5" id="KW-1185">Reference proteome</keyword>
<organism evidence="4 5">
    <name type="scientific">Kaistella flava</name>
    <name type="common">ex Peng et al. 2021</name>
    <dbReference type="NCBI Taxonomy" id="2038776"/>
    <lineage>
        <taxon>Bacteria</taxon>
        <taxon>Pseudomonadati</taxon>
        <taxon>Bacteroidota</taxon>
        <taxon>Flavobacteriia</taxon>
        <taxon>Flavobacteriales</taxon>
        <taxon>Weeksellaceae</taxon>
        <taxon>Chryseobacterium group</taxon>
        <taxon>Kaistella</taxon>
    </lineage>
</organism>
<keyword evidence="1 2" id="KW-0732">Signal</keyword>
<evidence type="ECO:0000313" key="5">
    <source>
        <dbReference type="Proteomes" id="UP000594195"/>
    </source>
</evidence>